<name>W9H7B5_9PROT</name>
<sequence>MGHRFQDIPMPDSSRRRLIALYAELAAHTEPECASSRCVKPLSCCAPMYCDLARDFALESWGVRLEPTWHPALPFMGPQGCTVAPHLRPICTAHTCEVNEHGCKRGDEAWTDRYFDLTEEIGAIEETLFGQRSI</sequence>
<accession>W9H7B5</accession>
<dbReference type="AlphaFoldDB" id="W9H7B5"/>
<dbReference type="STRING" id="1385369.N825_34600"/>
<organism evidence="1 2">
    <name type="scientific">Skermanella stibiiresistens SB22</name>
    <dbReference type="NCBI Taxonomy" id="1385369"/>
    <lineage>
        <taxon>Bacteria</taxon>
        <taxon>Pseudomonadati</taxon>
        <taxon>Pseudomonadota</taxon>
        <taxon>Alphaproteobacteria</taxon>
        <taxon>Rhodospirillales</taxon>
        <taxon>Azospirillaceae</taxon>
        <taxon>Skermanella</taxon>
    </lineage>
</organism>
<reference evidence="1 2" key="1">
    <citation type="submission" date="2013-08" db="EMBL/GenBank/DDBJ databases">
        <title>The genome sequence of Skermanella stibiiresistens.</title>
        <authorList>
            <person name="Zhu W."/>
            <person name="Wang G."/>
        </authorList>
    </citation>
    <scope>NUCLEOTIDE SEQUENCE [LARGE SCALE GENOMIC DNA]</scope>
    <source>
        <strain evidence="1 2">SB22</strain>
    </source>
</reference>
<comment type="caution">
    <text evidence="1">The sequence shown here is derived from an EMBL/GenBank/DDBJ whole genome shotgun (WGS) entry which is preliminary data.</text>
</comment>
<protein>
    <submittedName>
        <fullName evidence="1">Uncharacterized protein</fullName>
    </submittedName>
</protein>
<proteinExistence type="predicted"/>
<evidence type="ECO:0000313" key="2">
    <source>
        <dbReference type="Proteomes" id="UP000019486"/>
    </source>
</evidence>
<evidence type="ECO:0000313" key="1">
    <source>
        <dbReference type="EMBL" id="EWY40641.1"/>
    </source>
</evidence>
<gene>
    <name evidence="1" type="ORF">N825_34600</name>
</gene>
<keyword evidence="2" id="KW-1185">Reference proteome</keyword>
<dbReference type="Proteomes" id="UP000019486">
    <property type="component" value="Unassembled WGS sequence"/>
</dbReference>
<dbReference type="EMBL" id="AVFL01000007">
    <property type="protein sequence ID" value="EWY40641.1"/>
    <property type="molecule type" value="Genomic_DNA"/>
</dbReference>